<comment type="caution">
    <text evidence="2">The sequence shown here is derived from an EMBL/GenBank/DDBJ whole genome shotgun (WGS) entry which is preliminary data.</text>
</comment>
<reference evidence="2 3" key="1">
    <citation type="submission" date="2017-04" db="EMBL/GenBank/DDBJ databases">
        <title>High diversity of culturable Acinetobacter species in natural soil and water ecosystems.</title>
        <authorList>
            <person name="Nemec A."/>
            <person name="Radolfova-Krizova L."/>
        </authorList>
    </citation>
    <scope>NUCLEOTIDE SEQUENCE [LARGE SCALE GENOMIC DNA]</scope>
    <source>
        <strain evidence="2 3">ANC 4999</strain>
    </source>
</reference>
<evidence type="ECO:0000313" key="2">
    <source>
        <dbReference type="EMBL" id="OTG65039.1"/>
    </source>
</evidence>
<dbReference type="EMBL" id="NEGB01000005">
    <property type="protein sequence ID" value="OTG65039.1"/>
    <property type="molecule type" value="Genomic_DNA"/>
</dbReference>
<keyword evidence="1" id="KW-0732">Signal</keyword>
<evidence type="ECO:0000313" key="3">
    <source>
        <dbReference type="Proteomes" id="UP000242765"/>
    </source>
</evidence>
<name>A0A1Y3CD92_9GAMM</name>
<dbReference type="RefSeq" id="WP_086203762.1">
    <property type="nucleotide sequence ID" value="NZ_NEGB01000005.1"/>
</dbReference>
<dbReference type="Proteomes" id="UP000242765">
    <property type="component" value="Unassembled WGS sequence"/>
</dbReference>
<feature type="signal peptide" evidence="1">
    <location>
        <begin position="1"/>
        <end position="20"/>
    </location>
</feature>
<keyword evidence="3" id="KW-1185">Reference proteome</keyword>
<sequence length="165" mass="18617">MNKTALIVPLLILISCSVLAEETTTAVNTSHNLTPNTNSQPANTIRIDTRPEILGLWGMNIPNNKKCIELYNFRGANEVVVNSGEEWSVGLFDYQPSPDNTMEKLPALIMQIKYENNKVDCSGQQENQAGEVSQYFVRWKNNHTINFCTSEKEDKCFATLHRVLP</sequence>
<proteinExistence type="predicted"/>
<accession>A0A1Y3CD92</accession>
<protein>
    <submittedName>
        <fullName evidence="2">Uncharacterized protein</fullName>
    </submittedName>
</protein>
<evidence type="ECO:0000256" key="1">
    <source>
        <dbReference type="SAM" id="SignalP"/>
    </source>
</evidence>
<dbReference type="PROSITE" id="PS51257">
    <property type="entry name" value="PROKAR_LIPOPROTEIN"/>
    <property type="match status" value="1"/>
</dbReference>
<organism evidence="2 3">
    <name type="scientific">Acinetobacter silvestris</name>
    <dbReference type="NCBI Taxonomy" id="1977882"/>
    <lineage>
        <taxon>Bacteria</taxon>
        <taxon>Pseudomonadati</taxon>
        <taxon>Pseudomonadota</taxon>
        <taxon>Gammaproteobacteria</taxon>
        <taxon>Moraxellales</taxon>
        <taxon>Moraxellaceae</taxon>
        <taxon>Acinetobacter</taxon>
    </lineage>
</organism>
<gene>
    <name evidence="2" type="ORF">B9T28_09575</name>
</gene>
<feature type="chain" id="PRO_5012350347" evidence="1">
    <location>
        <begin position="21"/>
        <end position="165"/>
    </location>
</feature>
<dbReference type="OrthoDB" id="6656750at2"/>
<dbReference type="AlphaFoldDB" id="A0A1Y3CD92"/>